<dbReference type="Proteomes" id="UP000236291">
    <property type="component" value="Unassembled WGS sequence"/>
</dbReference>
<evidence type="ECO:0000313" key="2">
    <source>
        <dbReference type="Proteomes" id="UP000236291"/>
    </source>
</evidence>
<dbReference type="EMBL" id="ASHM01054693">
    <property type="protein sequence ID" value="PNX87758.1"/>
    <property type="molecule type" value="Genomic_DNA"/>
</dbReference>
<reference evidence="1 2" key="2">
    <citation type="journal article" date="2017" name="Front. Plant Sci.">
        <title>Gene Classification and Mining of Molecular Markers Useful in Red Clover (Trifolium pratense) Breeding.</title>
        <authorList>
            <person name="Istvanek J."/>
            <person name="Dluhosova J."/>
            <person name="Dluhos P."/>
            <person name="Patkova L."/>
            <person name="Nedelnik J."/>
            <person name="Repkova J."/>
        </authorList>
    </citation>
    <scope>NUCLEOTIDE SEQUENCE [LARGE SCALE GENOMIC DNA]</scope>
    <source>
        <strain evidence="2">cv. Tatra</strain>
        <tissue evidence="1">Young leaves</tissue>
    </source>
</reference>
<name>A0A2K3MAE3_TRIPR</name>
<comment type="caution">
    <text evidence="1">The sequence shown here is derived from an EMBL/GenBank/DDBJ whole genome shotgun (WGS) entry which is preliminary data.</text>
</comment>
<dbReference type="AlphaFoldDB" id="A0A2K3MAE3"/>
<proteinExistence type="predicted"/>
<evidence type="ECO:0000313" key="1">
    <source>
        <dbReference type="EMBL" id="PNX87758.1"/>
    </source>
</evidence>
<organism evidence="1 2">
    <name type="scientific">Trifolium pratense</name>
    <name type="common">Red clover</name>
    <dbReference type="NCBI Taxonomy" id="57577"/>
    <lineage>
        <taxon>Eukaryota</taxon>
        <taxon>Viridiplantae</taxon>
        <taxon>Streptophyta</taxon>
        <taxon>Embryophyta</taxon>
        <taxon>Tracheophyta</taxon>
        <taxon>Spermatophyta</taxon>
        <taxon>Magnoliopsida</taxon>
        <taxon>eudicotyledons</taxon>
        <taxon>Gunneridae</taxon>
        <taxon>Pentapetalae</taxon>
        <taxon>rosids</taxon>
        <taxon>fabids</taxon>
        <taxon>Fabales</taxon>
        <taxon>Fabaceae</taxon>
        <taxon>Papilionoideae</taxon>
        <taxon>50 kb inversion clade</taxon>
        <taxon>NPAAA clade</taxon>
        <taxon>Hologalegina</taxon>
        <taxon>IRL clade</taxon>
        <taxon>Trifolieae</taxon>
        <taxon>Trifolium</taxon>
    </lineage>
</organism>
<gene>
    <name evidence="1" type="ORF">L195_g043853</name>
</gene>
<accession>A0A2K3MAE3</accession>
<reference evidence="1 2" key="1">
    <citation type="journal article" date="2014" name="Am. J. Bot.">
        <title>Genome assembly and annotation for red clover (Trifolium pratense; Fabaceae).</title>
        <authorList>
            <person name="Istvanek J."/>
            <person name="Jaros M."/>
            <person name="Krenek A."/>
            <person name="Repkova J."/>
        </authorList>
    </citation>
    <scope>NUCLEOTIDE SEQUENCE [LARGE SCALE GENOMIC DNA]</scope>
    <source>
        <strain evidence="2">cv. Tatra</strain>
        <tissue evidence="1">Young leaves</tissue>
    </source>
</reference>
<sequence length="153" mass="17001">DVIHLNFFSQPDGPLMGNGSFKSSLLIPGIKEGLYLGPPQKEKLPKNSQQGSVLVGAISYGKLIDQEKKDPEKHPASYQISYVVPPNKVDEDKGKGSSFSTKKTVSERIKEEVRDAKIKVLGTLKQESDEERSEWKELAASLKVSIWLLLFLC</sequence>
<feature type="non-terminal residue" evidence="1">
    <location>
        <position position="1"/>
    </location>
</feature>
<dbReference type="STRING" id="57577.A0A2K3MAE3"/>
<protein>
    <submittedName>
        <fullName evidence="1">Tripeptidyl-peptidase 2-like protein</fullName>
    </submittedName>
</protein>